<dbReference type="Gene3D" id="3.30.450.40">
    <property type="match status" value="1"/>
</dbReference>
<dbReference type="InterPro" id="IPR029016">
    <property type="entry name" value="GAF-like_dom_sf"/>
</dbReference>
<dbReference type="AlphaFoldDB" id="A0A1I6ZIY8"/>
<proteinExistence type="predicted"/>
<dbReference type="PANTHER" id="PTHR43156:SF2">
    <property type="entry name" value="STAGE II SPORULATION PROTEIN E"/>
    <property type="match status" value="1"/>
</dbReference>
<accession>A0A1I6ZIY8</accession>
<protein>
    <submittedName>
        <fullName evidence="4">GAF domain-containing protein</fullName>
    </submittedName>
</protein>
<dbReference type="InterPro" id="IPR036457">
    <property type="entry name" value="PPM-type-like_dom_sf"/>
</dbReference>
<evidence type="ECO:0000313" key="5">
    <source>
        <dbReference type="Proteomes" id="UP000199546"/>
    </source>
</evidence>
<reference evidence="5" key="1">
    <citation type="submission" date="2016-10" db="EMBL/GenBank/DDBJ databases">
        <authorList>
            <person name="Varghese N."/>
            <person name="Submissions S."/>
        </authorList>
    </citation>
    <scope>NUCLEOTIDE SEQUENCE [LARGE SCALE GENOMIC DNA]</scope>
    <source>
        <strain evidence="5">DSM 46136</strain>
    </source>
</reference>
<dbReference type="PANTHER" id="PTHR43156">
    <property type="entry name" value="STAGE II SPORULATION PROTEIN E-RELATED"/>
    <property type="match status" value="1"/>
</dbReference>
<dbReference type="SUPFAM" id="SSF81606">
    <property type="entry name" value="PP2C-like"/>
    <property type="match status" value="1"/>
</dbReference>
<evidence type="ECO:0000259" key="2">
    <source>
        <dbReference type="SMART" id="SM00065"/>
    </source>
</evidence>
<name>A0A1I6ZIY8_9ACTN</name>
<feature type="domain" description="GAF" evidence="2">
    <location>
        <begin position="13"/>
        <end position="154"/>
    </location>
</feature>
<evidence type="ECO:0000259" key="3">
    <source>
        <dbReference type="SMART" id="SM00331"/>
    </source>
</evidence>
<dbReference type="SMART" id="SM00331">
    <property type="entry name" value="PP2C_SIG"/>
    <property type="match status" value="1"/>
</dbReference>
<dbReference type="InterPro" id="IPR001932">
    <property type="entry name" value="PPM-type_phosphatase-like_dom"/>
</dbReference>
<dbReference type="EMBL" id="FPBA01000005">
    <property type="protein sequence ID" value="SFT62639.1"/>
    <property type="molecule type" value="Genomic_DNA"/>
</dbReference>
<keyword evidence="1" id="KW-0378">Hydrolase</keyword>
<gene>
    <name evidence="4" type="ORF">SAMN05660657_02007</name>
</gene>
<dbReference type="STRING" id="1296565.SAMN05660657_02007"/>
<feature type="domain" description="PPM-type phosphatase" evidence="3">
    <location>
        <begin position="168"/>
        <end position="377"/>
    </location>
</feature>
<dbReference type="Pfam" id="PF07228">
    <property type="entry name" value="SpoIIE"/>
    <property type="match status" value="1"/>
</dbReference>
<dbReference type="SUPFAM" id="SSF55781">
    <property type="entry name" value="GAF domain-like"/>
    <property type="match status" value="1"/>
</dbReference>
<dbReference type="InterPro" id="IPR003018">
    <property type="entry name" value="GAF"/>
</dbReference>
<dbReference type="InterPro" id="IPR052016">
    <property type="entry name" value="Bact_Sigma-Reg"/>
</dbReference>
<dbReference type="SMART" id="SM00065">
    <property type="entry name" value="GAF"/>
    <property type="match status" value="1"/>
</dbReference>
<keyword evidence="5" id="KW-1185">Reference proteome</keyword>
<dbReference type="GO" id="GO:0016791">
    <property type="term" value="F:phosphatase activity"/>
    <property type="evidence" value="ECO:0007669"/>
    <property type="project" value="TreeGrafter"/>
</dbReference>
<dbReference type="Gene3D" id="3.60.40.10">
    <property type="entry name" value="PPM-type phosphatase domain"/>
    <property type="match status" value="1"/>
</dbReference>
<dbReference type="Proteomes" id="UP000199546">
    <property type="component" value="Unassembled WGS sequence"/>
</dbReference>
<organism evidence="4 5">
    <name type="scientific">Geodermatophilus amargosae</name>
    <dbReference type="NCBI Taxonomy" id="1296565"/>
    <lineage>
        <taxon>Bacteria</taxon>
        <taxon>Bacillati</taxon>
        <taxon>Actinomycetota</taxon>
        <taxon>Actinomycetes</taxon>
        <taxon>Geodermatophilales</taxon>
        <taxon>Geodermatophilaceae</taxon>
        <taxon>Geodermatophilus</taxon>
    </lineage>
</organism>
<evidence type="ECO:0000313" key="4">
    <source>
        <dbReference type="EMBL" id="SFT62639.1"/>
    </source>
</evidence>
<dbReference type="Pfam" id="PF01590">
    <property type="entry name" value="GAF"/>
    <property type="match status" value="1"/>
</dbReference>
<evidence type="ECO:0000256" key="1">
    <source>
        <dbReference type="ARBA" id="ARBA00022801"/>
    </source>
</evidence>
<sequence length="379" mass="40406">MRAVEDLGLIGAGPEERFDRITRLAQQVFGVGAAAVTLIDGRTQHHKSQYGRALEDGPRATGFCDHTIRNEGILVVEDATADERFSDFPSVTSGQIRFYAGYPLEAPGGHRVGALCVVHDRPRDFTDADRRMLAELASWAQREIDRAEELDRAGDVQRALLPRETLRLPGYDIAGLCLQSGAVGGDFFDWYTASDGEVGLTVGDVMGKGLQAAILMATVRAVMRAGSRVARPAEAIAAAAAALHDDLWRTDTLVTLCHARLRPADGLLRLADAGHGLTLMVRADGSVERTGRGGVPLGWPYDAEWPEHTLRLEPGDGVVIFSDGVLELYGGAQAAFREVAAVARTAGTADELVAHLGALAGALAVLPDDVTVVAVRRTA</sequence>